<feature type="signal peptide" evidence="1">
    <location>
        <begin position="1"/>
        <end position="21"/>
    </location>
</feature>
<feature type="chain" id="PRO_5047539904" evidence="1">
    <location>
        <begin position="22"/>
        <end position="116"/>
    </location>
</feature>
<feature type="domain" description="DUF4296" evidence="2">
    <location>
        <begin position="23"/>
        <end position="107"/>
    </location>
</feature>
<organism evidence="3 4">
    <name type="scientific">Algoriphagus aquatilis</name>
    <dbReference type="NCBI Taxonomy" id="490186"/>
    <lineage>
        <taxon>Bacteria</taxon>
        <taxon>Pseudomonadati</taxon>
        <taxon>Bacteroidota</taxon>
        <taxon>Cytophagia</taxon>
        <taxon>Cytophagales</taxon>
        <taxon>Cyclobacteriaceae</taxon>
        <taxon>Algoriphagus</taxon>
    </lineage>
</organism>
<reference evidence="4" key="1">
    <citation type="journal article" date="2019" name="Int. J. Syst. Evol. Microbiol.">
        <title>The Global Catalogue of Microorganisms (GCM) 10K type strain sequencing project: providing services to taxonomists for standard genome sequencing and annotation.</title>
        <authorList>
            <consortium name="The Broad Institute Genomics Platform"/>
            <consortium name="The Broad Institute Genome Sequencing Center for Infectious Disease"/>
            <person name="Wu L."/>
            <person name="Ma J."/>
        </authorList>
    </citation>
    <scope>NUCLEOTIDE SEQUENCE [LARGE SCALE GENOMIC DNA]</scope>
    <source>
        <strain evidence="4">CGMCC 1.7030</strain>
    </source>
</reference>
<evidence type="ECO:0000313" key="3">
    <source>
        <dbReference type="EMBL" id="MFC5193503.1"/>
    </source>
</evidence>
<keyword evidence="1" id="KW-0732">Signal</keyword>
<evidence type="ECO:0000313" key="4">
    <source>
        <dbReference type="Proteomes" id="UP001596163"/>
    </source>
</evidence>
<dbReference type="InterPro" id="IPR025381">
    <property type="entry name" value="DUF4296"/>
</dbReference>
<proteinExistence type="predicted"/>
<evidence type="ECO:0000259" key="2">
    <source>
        <dbReference type="Pfam" id="PF14129"/>
    </source>
</evidence>
<dbReference type="RefSeq" id="WP_377917511.1">
    <property type="nucleotide sequence ID" value="NZ_JBHSKS010000020.1"/>
</dbReference>
<dbReference type="Pfam" id="PF14129">
    <property type="entry name" value="DUF4296"/>
    <property type="match status" value="1"/>
</dbReference>
<comment type="caution">
    <text evidence="3">The sequence shown here is derived from an EMBL/GenBank/DDBJ whole genome shotgun (WGS) entry which is preliminary data.</text>
</comment>
<sequence>MKRILFLIFSAVLLFSCSSESIPSGVLSEDKMVNVLVDIQLTEGVVSALPVSYDSSQVLYSLLEKDVFDKHGVTDSVFTQSMLYYLEDAAKMDRIYTRVIDSLVVRENNPGIEERF</sequence>
<dbReference type="EMBL" id="JBHSKS010000020">
    <property type="protein sequence ID" value="MFC5193503.1"/>
    <property type="molecule type" value="Genomic_DNA"/>
</dbReference>
<dbReference type="PROSITE" id="PS51257">
    <property type="entry name" value="PROKAR_LIPOPROTEIN"/>
    <property type="match status" value="1"/>
</dbReference>
<dbReference type="Proteomes" id="UP001596163">
    <property type="component" value="Unassembled WGS sequence"/>
</dbReference>
<accession>A0ABW0C2V8</accession>
<gene>
    <name evidence="3" type="ORF">ACFPIK_17145</name>
</gene>
<protein>
    <submittedName>
        <fullName evidence="3">DUF4296 domain-containing protein</fullName>
    </submittedName>
</protein>
<name>A0ABW0C2V8_9BACT</name>
<keyword evidence="4" id="KW-1185">Reference proteome</keyword>
<evidence type="ECO:0000256" key="1">
    <source>
        <dbReference type="SAM" id="SignalP"/>
    </source>
</evidence>